<feature type="domain" description="NACHT" evidence="2">
    <location>
        <begin position="152"/>
        <end position="255"/>
    </location>
</feature>
<feature type="transmembrane region" description="Helical" evidence="1">
    <location>
        <begin position="582"/>
        <end position="603"/>
    </location>
</feature>
<reference evidence="3" key="1">
    <citation type="submission" date="2024-07" db="EMBL/GenBank/DDBJ databases">
        <authorList>
            <person name="Yu S.T."/>
        </authorList>
    </citation>
    <scope>NUCLEOTIDE SEQUENCE</scope>
    <source>
        <strain evidence="3">R11</strain>
    </source>
</reference>
<feature type="transmembrane region" description="Helical" evidence="1">
    <location>
        <begin position="39"/>
        <end position="58"/>
    </location>
</feature>
<dbReference type="Pfam" id="PF05729">
    <property type="entry name" value="NACHT"/>
    <property type="match status" value="1"/>
</dbReference>
<accession>A0AB39NC17</accession>
<dbReference type="RefSeq" id="WP_369275722.1">
    <property type="nucleotide sequence ID" value="NZ_CP163432.1"/>
</dbReference>
<evidence type="ECO:0000259" key="2">
    <source>
        <dbReference type="Pfam" id="PF05729"/>
    </source>
</evidence>
<evidence type="ECO:0000256" key="1">
    <source>
        <dbReference type="SAM" id="Phobius"/>
    </source>
</evidence>
<dbReference type="SUPFAM" id="SSF52540">
    <property type="entry name" value="P-loop containing nucleoside triphosphate hydrolases"/>
    <property type="match status" value="1"/>
</dbReference>
<proteinExistence type="predicted"/>
<feature type="transmembrane region" description="Helical" evidence="1">
    <location>
        <begin position="515"/>
        <end position="535"/>
    </location>
</feature>
<dbReference type="InterPro" id="IPR007111">
    <property type="entry name" value="NACHT_NTPase"/>
</dbReference>
<organism evidence="3">
    <name type="scientific">Streptomyces sp. R11</name>
    <dbReference type="NCBI Taxonomy" id="3238625"/>
    <lineage>
        <taxon>Bacteria</taxon>
        <taxon>Bacillati</taxon>
        <taxon>Actinomycetota</taxon>
        <taxon>Actinomycetes</taxon>
        <taxon>Kitasatosporales</taxon>
        <taxon>Streptomycetaceae</taxon>
        <taxon>Streptomyces</taxon>
    </lineage>
</organism>
<dbReference type="AlphaFoldDB" id="A0AB39NC17"/>
<feature type="transmembrane region" description="Helical" evidence="1">
    <location>
        <begin position="482"/>
        <end position="503"/>
    </location>
</feature>
<feature type="transmembrane region" description="Helical" evidence="1">
    <location>
        <begin position="438"/>
        <end position="462"/>
    </location>
</feature>
<dbReference type="Gene3D" id="3.40.50.300">
    <property type="entry name" value="P-loop containing nucleotide triphosphate hydrolases"/>
    <property type="match status" value="1"/>
</dbReference>
<dbReference type="EMBL" id="CP163432">
    <property type="protein sequence ID" value="XDQ15794.1"/>
    <property type="molecule type" value="Genomic_DNA"/>
</dbReference>
<name>A0AB39NC17_9ACTN</name>
<keyword evidence="1" id="KW-0472">Membrane</keyword>
<sequence length="687" mass="74827">MARRRIVLAVGLVALGGALIWLGVHFAKAGWDASDKQSSVIGGFSGLGGLILTAYGIWQATRQQLPLSMEDLTRYLADGVQREWSVEVQLRQLHGAPWISVSWNPDMTPQQWTDLLSVTPGAVNCSSGSTPDVQTLAGEHNIIEVLNRIPGRQLVLLGERGSGKTTLLIRLLLDLLEERESGAAVPVLMSLASWDPNKKDLKSWIASELAREHPLLGIADRQRNVRSYYYSRARALLDQNLVIPLLDGFDELPPGLYMETLEEISKARLPGLVLVSRSSEFELTVQAAQGVIPLASAPRIYVDPVEHTKAADYLKFGMPPGRWEPIFPHLASDGPLARSLKTPLHLFLARTIYTPRGHEGPVPSELLDGERFRDENDICAHLFDGYIDSVYGYSADSTSRWTVKQARRTLSFLARKLQATGEGRDIRWWQIRKWCNPLIPGLIVGPVVGVGAGLAFGIPAGLGFLQEELGYDSGISEGLRAGIPTGGLVALFVTFLAGGTIALREDPAIALRWSPIKLVGLMSVGMLLGVTLQSMGAVFQLGLLLGLALFAPSAIGRGVATVGAILTSSVGPNRILAQDRRTFLMITTIVGLVSGLPLFLLMMSGGMGGALFFAGLLGLFNGLRVGLKATAWLPFLAVRFYFALRGHVPHNLMAFLADAHRRGILRQVGTVYQFRHIDLQRHLAQNY</sequence>
<keyword evidence="1" id="KW-0812">Transmembrane</keyword>
<protein>
    <submittedName>
        <fullName evidence="3">NACHT domain-containing protein</fullName>
    </submittedName>
</protein>
<gene>
    <name evidence="3" type="ORF">AB5J55_42355</name>
</gene>
<feature type="transmembrane region" description="Helical" evidence="1">
    <location>
        <begin position="541"/>
        <end position="570"/>
    </location>
</feature>
<keyword evidence="1" id="KW-1133">Transmembrane helix</keyword>
<dbReference type="InterPro" id="IPR027417">
    <property type="entry name" value="P-loop_NTPase"/>
</dbReference>
<evidence type="ECO:0000313" key="3">
    <source>
        <dbReference type="EMBL" id="XDQ15794.1"/>
    </source>
</evidence>